<protein>
    <recommendedName>
        <fullName evidence="1">Bacteriophage T5 Orf172 DNA-binding domain-containing protein</fullName>
    </recommendedName>
</protein>
<evidence type="ECO:0000259" key="1">
    <source>
        <dbReference type="Pfam" id="PF10544"/>
    </source>
</evidence>
<sequence length="98" mass="11888">RAERLIKLDLKHLCRPWFCPSCRQRHVEYFEVTEERAKAIVERWTDWINGNQPYSSDGNITPLWNHLILFGRRPNQPMRTYDHEARWAHWSWVLSSPS</sequence>
<organism evidence="2 3">
    <name type="scientific">Cochliobolus carbonum (strain 26-R-13)</name>
    <name type="common">Maize leaf spot fungus</name>
    <name type="synonym">Bipolaris zeicola</name>
    <dbReference type="NCBI Taxonomy" id="930089"/>
    <lineage>
        <taxon>Eukaryota</taxon>
        <taxon>Fungi</taxon>
        <taxon>Dikarya</taxon>
        <taxon>Ascomycota</taxon>
        <taxon>Pezizomycotina</taxon>
        <taxon>Dothideomycetes</taxon>
        <taxon>Pleosporomycetidae</taxon>
        <taxon>Pleosporales</taxon>
        <taxon>Pleosporineae</taxon>
        <taxon>Pleosporaceae</taxon>
        <taxon>Bipolaris</taxon>
    </lineage>
</organism>
<dbReference type="InterPro" id="IPR018306">
    <property type="entry name" value="Phage_T5_Orf172_DNA-bd"/>
</dbReference>
<accession>W6YAZ6</accession>
<feature type="non-terminal residue" evidence="2">
    <location>
        <position position="98"/>
    </location>
</feature>
<dbReference type="AlphaFoldDB" id="W6YAZ6"/>
<feature type="domain" description="Bacteriophage T5 Orf172 DNA-binding" evidence="1">
    <location>
        <begin position="1"/>
        <end position="44"/>
    </location>
</feature>
<dbReference type="Proteomes" id="UP000053841">
    <property type="component" value="Unassembled WGS sequence"/>
</dbReference>
<dbReference type="Pfam" id="PF10544">
    <property type="entry name" value="T5orf172"/>
    <property type="match status" value="1"/>
</dbReference>
<dbReference type="GeneID" id="19150869"/>
<dbReference type="KEGG" id="bze:COCCADRAFT_77020"/>
<reference evidence="2 3" key="1">
    <citation type="journal article" date="2013" name="PLoS Genet.">
        <title>Comparative genome structure, secondary metabolite, and effector coding capacity across Cochliobolus pathogens.</title>
        <authorList>
            <person name="Condon B.J."/>
            <person name="Leng Y."/>
            <person name="Wu D."/>
            <person name="Bushley K.E."/>
            <person name="Ohm R.A."/>
            <person name="Otillar R."/>
            <person name="Martin J."/>
            <person name="Schackwitz W."/>
            <person name="Grimwood J."/>
            <person name="MohdZainudin N."/>
            <person name="Xue C."/>
            <person name="Wang R."/>
            <person name="Manning V.A."/>
            <person name="Dhillon B."/>
            <person name="Tu Z.J."/>
            <person name="Steffenson B.J."/>
            <person name="Salamov A."/>
            <person name="Sun H."/>
            <person name="Lowry S."/>
            <person name="LaButti K."/>
            <person name="Han J."/>
            <person name="Copeland A."/>
            <person name="Lindquist E."/>
            <person name="Barry K."/>
            <person name="Schmutz J."/>
            <person name="Baker S.E."/>
            <person name="Ciuffetti L.M."/>
            <person name="Grigoriev I.V."/>
            <person name="Zhong S."/>
            <person name="Turgeon B.G."/>
        </authorList>
    </citation>
    <scope>NUCLEOTIDE SEQUENCE [LARGE SCALE GENOMIC DNA]</scope>
    <source>
        <strain evidence="2 3">26-R-13</strain>
    </source>
</reference>
<dbReference type="RefSeq" id="XP_007717397.1">
    <property type="nucleotide sequence ID" value="XM_007719207.1"/>
</dbReference>
<dbReference type="HOGENOM" id="CLU_2339061_0_0_1"/>
<evidence type="ECO:0000313" key="3">
    <source>
        <dbReference type="Proteomes" id="UP000053841"/>
    </source>
</evidence>
<feature type="non-terminal residue" evidence="2">
    <location>
        <position position="1"/>
    </location>
</feature>
<gene>
    <name evidence="2" type="ORF">COCCADRAFT_77020</name>
</gene>
<dbReference type="EMBL" id="KI964825">
    <property type="protein sequence ID" value="EUC28301.1"/>
    <property type="molecule type" value="Genomic_DNA"/>
</dbReference>
<proteinExistence type="predicted"/>
<dbReference type="OrthoDB" id="3692364at2759"/>
<name>W6YAZ6_COCC2</name>
<dbReference type="STRING" id="930089.W6YAZ6"/>
<evidence type="ECO:0000313" key="2">
    <source>
        <dbReference type="EMBL" id="EUC28301.1"/>
    </source>
</evidence>
<keyword evidence="3" id="KW-1185">Reference proteome</keyword>